<protein>
    <submittedName>
        <fullName evidence="1">Uncharacterized protein</fullName>
    </submittedName>
</protein>
<organism evidence="1 2">
    <name type="scientific">Candidatus Pantoea multigeneris</name>
    <dbReference type="NCBI Taxonomy" id="2608357"/>
    <lineage>
        <taxon>Bacteria</taxon>
        <taxon>Pseudomonadati</taxon>
        <taxon>Pseudomonadota</taxon>
        <taxon>Gammaproteobacteria</taxon>
        <taxon>Enterobacterales</taxon>
        <taxon>Erwiniaceae</taxon>
        <taxon>Pantoea</taxon>
    </lineage>
</organism>
<reference evidence="1 2" key="1">
    <citation type="journal article" date="2019" name="bioRxiv">
        <title>Bacteria contribute to plant secondary compound degradation in a generalist herbivore system.</title>
        <authorList>
            <person name="Francoeur C.B."/>
            <person name="Khadempour L."/>
            <person name="Moreira-Soto R.D."/>
            <person name="Gotting K."/>
            <person name="Book A.J."/>
            <person name="Pinto-Tomas A.A."/>
            <person name="Keefover-Ring K."/>
            <person name="Currie C.R."/>
        </authorList>
    </citation>
    <scope>NUCLEOTIDE SEQUENCE [LARGE SCALE GENOMIC DNA]</scope>
    <source>
        <strain evidence="1">Acro-835</strain>
    </source>
</reference>
<sequence length="144" mass="16342">MDASLQIQSIYNLVEEHTMLFSHQVNQYHDESRELLRRWNDSRSLEFQKAHQPGLNEISWEAVEILKRARLNLHAAQQAIGNGEDHLHQARSTMSALEEVTTESLMLQQRASDYAERAAMAMQNAEYSASDAEHLIGSLGTPPV</sequence>
<dbReference type="Proteomes" id="UP001515683">
    <property type="component" value="Unassembled WGS sequence"/>
</dbReference>
<gene>
    <name evidence="1" type="ORF">F3J40_11055</name>
</gene>
<name>A0ABX0RFW8_9GAMM</name>
<proteinExistence type="predicted"/>
<evidence type="ECO:0000313" key="1">
    <source>
        <dbReference type="EMBL" id="NIF22135.1"/>
    </source>
</evidence>
<dbReference type="RefSeq" id="WP_167014574.1">
    <property type="nucleotide sequence ID" value="NZ_VWXF01000004.1"/>
</dbReference>
<accession>A0ABX0RFW8</accession>
<evidence type="ECO:0000313" key="2">
    <source>
        <dbReference type="Proteomes" id="UP001515683"/>
    </source>
</evidence>
<comment type="caution">
    <text evidence="1">The sequence shown here is derived from an EMBL/GenBank/DDBJ whole genome shotgun (WGS) entry which is preliminary data.</text>
</comment>
<dbReference type="EMBL" id="VWXF01000004">
    <property type="protein sequence ID" value="NIF22135.1"/>
    <property type="molecule type" value="Genomic_DNA"/>
</dbReference>
<keyword evidence="2" id="KW-1185">Reference proteome</keyword>